<evidence type="ECO:0000256" key="2">
    <source>
        <dbReference type="ARBA" id="ARBA00022603"/>
    </source>
</evidence>
<evidence type="ECO:0000256" key="1">
    <source>
        <dbReference type="ARBA" id="ARBA00007228"/>
    </source>
</evidence>
<keyword evidence="2 5" id="KW-0489">Methyltransferase</keyword>
<dbReference type="SUPFAM" id="SSF75217">
    <property type="entry name" value="alpha/beta knot"/>
    <property type="match status" value="1"/>
</dbReference>
<dbReference type="PANTHER" id="PTHR43191">
    <property type="entry name" value="RRNA METHYLTRANSFERASE 3"/>
    <property type="match status" value="1"/>
</dbReference>
<dbReference type="Pfam" id="PF22435">
    <property type="entry name" value="MRM3-like_sub_bind"/>
    <property type="match status" value="1"/>
</dbReference>
<dbReference type="InterPro" id="IPR001537">
    <property type="entry name" value="SpoU_MeTrfase"/>
</dbReference>
<dbReference type="GO" id="GO:0032259">
    <property type="term" value="P:methylation"/>
    <property type="evidence" value="ECO:0007669"/>
    <property type="project" value="UniProtKB-KW"/>
</dbReference>
<dbReference type="InterPro" id="IPR029064">
    <property type="entry name" value="Ribosomal_eL30-like_sf"/>
</dbReference>
<organism evidence="5 6">
    <name type="scientific">Pseudanabaena galeata UHCC 0370</name>
    <dbReference type="NCBI Taxonomy" id="3110310"/>
    <lineage>
        <taxon>Bacteria</taxon>
        <taxon>Bacillati</taxon>
        <taxon>Cyanobacteriota</taxon>
        <taxon>Cyanophyceae</taxon>
        <taxon>Pseudanabaenales</taxon>
        <taxon>Pseudanabaenaceae</taxon>
        <taxon>Pseudanabaena</taxon>
    </lineage>
</organism>
<dbReference type="Gene3D" id="3.30.1330.30">
    <property type="match status" value="1"/>
</dbReference>
<feature type="domain" description="RNA 2-O ribose methyltransferase substrate binding" evidence="4">
    <location>
        <begin position="30"/>
        <end position="106"/>
    </location>
</feature>
<evidence type="ECO:0000256" key="3">
    <source>
        <dbReference type="ARBA" id="ARBA00022679"/>
    </source>
</evidence>
<keyword evidence="3" id="KW-0808">Transferase</keyword>
<evidence type="ECO:0000313" key="5">
    <source>
        <dbReference type="EMBL" id="MEA5479759.1"/>
    </source>
</evidence>
<dbReference type="RefSeq" id="WP_323262925.1">
    <property type="nucleotide sequence ID" value="NZ_JAYGIE010000098.1"/>
</dbReference>
<evidence type="ECO:0000259" key="4">
    <source>
        <dbReference type="SMART" id="SM00967"/>
    </source>
</evidence>
<gene>
    <name evidence="5" type="ORF">VB774_19215</name>
</gene>
<reference evidence="5 6" key="1">
    <citation type="submission" date="2023-12" db="EMBL/GenBank/DDBJ databases">
        <title>Baltic Sea Cyanobacteria.</title>
        <authorList>
            <person name="Delbaje E."/>
            <person name="Fewer D.P."/>
            <person name="Shishido T.K."/>
        </authorList>
    </citation>
    <scope>NUCLEOTIDE SEQUENCE [LARGE SCALE GENOMIC DNA]</scope>
    <source>
        <strain evidence="5 6">UHCC 0370</strain>
    </source>
</reference>
<dbReference type="InterPro" id="IPR051259">
    <property type="entry name" value="rRNA_Methyltransferase"/>
</dbReference>
<evidence type="ECO:0000313" key="6">
    <source>
        <dbReference type="Proteomes" id="UP001301388"/>
    </source>
</evidence>
<dbReference type="InterPro" id="IPR029028">
    <property type="entry name" value="Alpha/beta_knot_MTases"/>
</dbReference>
<dbReference type="EMBL" id="JAYGIE010000098">
    <property type="protein sequence ID" value="MEA5479759.1"/>
    <property type="molecule type" value="Genomic_DNA"/>
</dbReference>
<dbReference type="InterPro" id="IPR013123">
    <property type="entry name" value="SpoU_subst-bd"/>
</dbReference>
<comment type="caution">
    <text evidence="5">The sequence shown here is derived from an EMBL/GenBank/DDBJ whole genome shotgun (WGS) entry which is preliminary data.</text>
</comment>
<proteinExistence type="inferred from homology"/>
<protein>
    <submittedName>
        <fullName evidence="5">RNA methyltransferase</fullName>
    </submittedName>
</protein>
<dbReference type="Proteomes" id="UP001301388">
    <property type="component" value="Unassembled WGS sequence"/>
</dbReference>
<dbReference type="SMART" id="SM00967">
    <property type="entry name" value="SpoU_sub_bind"/>
    <property type="match status" value="1"/>
</dbReference>
<dbReference type="InterPro" id="IPR053888">
    <property type="entry name" value="MRM3-like_sub_bind"/>
</dbReference>
<dbReference type="PANTHER" id="PTHR43191:SF2">
    <property type="entry name" value="RRNA METHYLTRANSFERASE 3, MITOCHONDRIAL"/>
    <property type="match status" value="1"/>
</dbReference>
<comment type="similarity">
    <text evidence="1">Belongs to the class IV-like SAM-binding methyltransferase superfamily. RNA methyltransferase TrmH family.</text>
</comment>
<accession>A0ABU5TNC1</accession>
<sequence>MLTSTKNSLVKQLRSLGESAKDRKEQGLFLVEGTHALTEAITTAYPLSIVCCTEKWIAVNPDLYEQIAGSEEIERLEIVSEEVLQAIATTKNPDGAIAAALIPSCTTSREIAQIHSLGLALETIQDPGNIGAIVRSAVAVGLDGMLVSSDSVDLTNPKIIRATAGQWFRCAMQTTAYIAEDIRKLQAQGIKVIATLANAPKTYWDYDFTQPTLILLGNEGNGLSPELIELADEAVSIPQSDRVESLNVAICAALLLYEAKRQRSYPKSQNGYAIL</sequence>
<dbReference type="InterPro" id="IPR029026">
    <property type="entry name" value="tRNA_m1G_MTases_N"/>
</dbReference>
<keyword evidence="6" id="KW-1185">Reference proteome</keyword>
<dbReference type="CDD" id="cd18095">
    <property type="entry name" value="SpoU-like_rRNA-MTase"/>
    <property type="match status" value="1"/>
</dbReference>
<dbReference type="Gene3D" id="3.40.1280.10">
    <property type="match status" value="1"/>
</dbReference>
<name>A0ABU5TNC1_9CYAN</name>
<dbReference type="GO" id="GO:0008168">
    <property type="term" value="F:methyltransferase activity"/>
    <property type="evidence" value="ECO:0007669"/>
    <property type="project" value="UniProtKB-KW"/>
</dbReference>
<dbReference type="SUPFAM" id="SSF55315">
    <property type="entry name" value="L30e-like"/>
    <property type="match status" value="1"/>
</dbReference>
<dbReference type="Pfam" id="PF00588">
    <property type="entry name" value="SpoU_methylase"/>
    <property type="match status" value="1"/>
</dbReference>